<gene>
    <name evidence="1" type="ORF">LVJ94_28815</name>
</gene>
<dbReference type="RefSeq" id="WP_394830514.1">
    <property type="nucleotide sequence ID" value="NZ_CP089929.1"/>
</dbReference>
<proteinExistence type="predicted"/>
<name>A0ABZ2KXA2_9BACT</name>
<reference evidence="1" key="1">
    <citation type="submission" date="2021-12" db="EMBL/GenBank/DDBJ databases">
        <title>Discovery of the Pendulisporaceae a myxobacterial family with distinct sporulation behavior and unique specialized metabolism.</title>
        <authorList>
            <person name="Garcia R."/>
            <person name="Popoff A."/>
            <person name="Bader C.D."/>
            <person name="Loehr J."/>
            <person name="Walesch S."/>
            <person name="Walt C."/>
            <person name="Boldt J."/>
            <person name="Bunk B."/>
            <person name="Haeckl F.J.F.P.J."/>
            <person name="Gunesch A.P."/>
            <person name="Birkelbach J."/>
            <person name="Nuebel U."/>
            <person name="Pietschmann T."/>
            <person name="Bach T."/>
            <person name="Mueller R."/>
        </authorList>
    </citation>
    <scope>NUCLEOTIDE SEQUENCE</scope>
    <source>
        <strain evidence="1">MSr11367</strain>
    </source>
</reference>
<evidence type="ECO:0000313" key="2">
    <source>
        <dbReference type="Proteomes" id="UP001374803"/>
    </source>
</evidence>
<dbReference type="Proteomes" id="UP001374803">
    <property type="component" value="Chromosome"/>
</dbReference>
<protein>
    <submittedName>
        <fullName evidence="1">Uncharacterized protein</fullName>
    </submittedName>
</protein>
<evidence type="ECO:0000313" key="1">
    <source>
        <dbReference type="EMBL" id="WXB00912.1"/>
    </source>
</evidence>
<keyword evidence="2" id="KW-1185">Reference proteome</keyword>
<organism evidence="1 2">
    <name type="scientific">Pendulispora rubella</name>
    <dbReference type="NCBI Taxonomy" id="2741070"/>
    <lineage>
        <taxon>Bacteria</taxon>
        <taxon>Pseudomonadati</taxon>
        <taxon>Myxococcota</taxon>
        <taxon>Myxococcia</taxon>
        <taxon>Myxococcales</taxon>
        <taxon>Sorangiineae</taxon>
        <taxon>Pendulisporaceae</taxon>
        <taxon>Pendulispora</taxon>
    </lineage>
</organism>
<sequence>MSPSPTPSPRYVAAHMALPALLQSLGPKRLLDAIEVNDAELFAFLWTKCGFHYRPRFFHTTYGVHRLGVLTFPEPRDIAEAYMGLVVGKTDSPAYYQYFTWEMALDFAGGPEPATLLGTWTNRTHTNLGEGPAVTGDLMKDAWAFAQAALKHVQTS</sequence>
<dbReference type="EMBL" id="CP089983">
    <property type="protein sequence ID" value="WXB00912.1"/>
    <property type="molecule type" value="Genomic_DNA"/>
</dbReference>
<accession>A0ABZ2KXA2</accession>